<sequence length="62" mass="7215">MSKLNDLRSRTKEDLEKMLGEERTKLRELNFKLVGSQLKNVSDFGKTKHTIAVLLTILREKI</sequence>
<dbReference type="InterPro" id="IPR036049">
    <property type="entry name" value="Ribosomal_uL29_sf"/>
</dbReference>
<dbReference type="GO" id="GO:0003735">
    <property type="term" value="F:structural constituent of ribosome"/>
    <property type="evidence" value="ECO:0007669"/>
    <property type="project" value="InterPro"/>
</dbReference>
<organism evidence="7 8">
    <name type="scientific">Candidatus Sungiibacteriota bacterium</name>
    <dbReference type="NCBI Taxonomy" id="2750080"/>
    <lineage>
        <taxon>Bacteria</taxon>
        <taxon>Candidatus Sungiibacteriota</taxon>
    </lineage>
</organism>
<dbReference type="AlphaFoldDB" id="A0A932DS89"/>
<evidence type="ECO:0000256" key="3">
    <source>
        <dbReference type="ARBA" id="ARBA00023274"/>
    </source>
</evidence>
<gene>
    <name evidence="5 7" type="primary">rpmC</name>
    <name evidence="6" type="ORF">HYT38_02015</name>
    <name evidence="7" type="ORF">HYV66_00255</name>
</gene>
<dbReference type="GO" id="GO:1990904">
    <property type="term" value="C:ribonucleoprotein complex"/>
    <property type="evidence" value="ECO:0007669"/>
    <property type="project" value="UniProtKB-KW"/>
</dbReference>
<reference evidence="7" key="1">
    <citation type="submission" date="2020-07" db="EMBL/GenBank/DDBJ databases">
        <title>Huge and variable diversity of episymbiotic CPR bacteria and DPANN archaea in groundwater ecosystems.</title>
        <authorList>
            <person name="He C.Y."/>
            <person name="Keren R."/>
            <person name="Whittaker M."/>
            <person name="Farag I.F."/>
            <person name="Doudna J."/>
            <person name="Cate J.H.D."/>
            <person name="Banfield J.F."/>
        </authorList>
    </citation>
    <scope>NUCLEOTIDE SEQUENCE</scope>
    <source>
        <strain evidence="6">NC_groundwater_191_Ag_S-0.1um_45_8</strain>
        <strain evidence="7">NC_groundwater_418_Ag_B-0.1um_45_10</strain>
    </source>
</reference>
<dbReference type="Pfam" id="PF00831">
    <property type="entry name" value="Ribosomal_L29"/>
    <property type="match status" value="1"/>
</dbReference>
<dbReference type="EMBL" id="JACOYY010000062">
    <property type="protein sequence ID" value="MBI2052433.1"/>
    <property type="molecule type" value="Genomic_DNA"/>
</dbReference>
<dbReference type="Proteomes" id="UP000786662">
    <property type="component" value="Unassembled WGS sequence"/>
</dbReference>
<dbReference type="Proteomes" id="UP000709672">
    <property type="component" value="Unassembled WGS sequence"/>
</dbReference>
<evidence type="ECO:0000256" key="1">
    <source>
        <dbReference type="ARBA" id="ARBA00009254"/>
    </source>
</evidence>
<proteinExistence type="inferred from homology"/>
<dbReference type="InterPro" id="IPR001854">
    <property type="entry name" value="Ribosomal_uL29"/>
</dbReference>
<dbReference type="NCBIfam" id="TIGR00012">
    <property type="entry name" value="L29"/>
    <property type="match status" value="1"/>
</dbReference>
<keyword evidence="2 5" id="KW-0689">Ribosomal protein</keyword>
<accession>A0A932DS89</accession>
<evidence type="ECO:0000256" key="5">
    <source>
        <dbReference type="HAMAP-Rule" id="MF_00374"/>
    </source>
</evidence>
<name>A0A932DS89_9BACT</name>
<dbReference type="HAMAP" id="MF_00374">
    <property type="entry name" value="Ribosomal_uL29"/>
    <property type="match status" value="1"/>
</dbReference>
<evidence type="ECO:0000313" key="8">
    <source>
        <dbReference type="Proteomes" id="UP000709672"/>
    </source>
</evidence>
<keyword evidence="3 5" id="KW-0687">Ribonucleoprotein</keyword>
<evidence type="ECO:0000313" key="6">
    <source>
        <dbReference type="EMBL" id="MBI2052433.1"/>
    </source>
</evidence>
<dbReference type="Gene3D" id="1.10.287.310">
    <property type="match status" value="1"/>
</dbReference>
<dbReference type="SUPFAM" id="SSF46561">
    <property type="entry name" value="Ribosomal protein L29 (L29p)"/>
    <property type="match status" value="1"/>
</dbReference>
<dbReference type="GO" id="GO:0005840">
    <property type="term" value="C:ribosome"/>
    <property type="evidence" value="ECO:0007669"/>
    <property type="project" value="UniProtKB-KW"/>
</dbReference>
<protein>
    <recommendedName>
        <fullName evidence="4 5">Large ribosomal subunit protein uL29</fullName>
    </recommendedName>
</protein>
<comment type="similarity">
    <text evidence="1 5">Belongs to the universal ribosomal protein uL29 family.</text>
</comment>
<dbReference type="GO" id="GO:0006412">
    <property type="term" value="P:translation"/>
    <property type="evidence" value="ECO:0007669"/>
    <property type="project" value="UniProtKB-UniRule"/>
</dbReference>
<evidence type="ECO:0000256" key="4">
    <source>
        <dbReference type="ARBA" id="ARBA00035204"/>
    </source>
</evidence>
<evidence type="ECO:0000313" key="7">
    <source>
        <dbReference type="EMBL" id="MBI2465657.1"/>
    </source>
</evidence>
<evidence type="ECO:0000256" key="2">
    <source>
        <dbReference type="ARBA" id="ARBA00022980"/>
    </source>
</evidence>
<dbReference type="EMBL" id="JACPHQ010000002">
    <property type="protein sequence ID" value="MBI2465657.1"/>
    <property type="molecule type" value="Genomic_DNA"/>
</dbReference>
<comment type="caution">
    <text evidence="7">The sequence shown here is derived from an EMBL/GenBank/DDBJ whole genome shotgun (WGS) entry which is preliminary data.</text>
</comment>